<dbReference type="InterPro" id="IPR033140">
    <property type="entry name" value="Lipase_GDXG_put_SER_AS"/>
</dbReference>
<name>A0A1U8MYI6_GOSHI</name>
<dbReference type="PaxDb" id="3635-A0A1U8MYI6"/>
<dbReference type="SMR" id="A0A1U8MYI6"/>
<dbReference type="AlphaFoldDB" id="A0A1U8MYI6"/>
<dbReference type="InterPro" id="IPR050466">
    <property type="entry name" value="Carboxylest/Gibb_receptor"/>
</dbReference>
<dbReference type="SUPFAM" id="SSF53474">
    <property type="entry name" value="alpha/beta-Hydrolases"/>
    <property type="match status" value="1"/>
</dbReference>
<dbReference type="KEGG" id="ghi:107942661"/>
<sequence length="328" mass="36920">MDNMESTKLEEIAFDGGPPVLRIYKDGRVERLVGTQIDVPPGIDPKTNVESKDAVYSQETAQYLRLYIPKNSTSSSAQKLPLLVYFHGGAFFTWTASSPMYHTYLNSLVAEANVIAVSVDYRRAPEHPIPIAYHDSWDALKWVASHYGGNGHEKWLNRHVDFNKVYLSGDSAGANIAHHMAIRIGKEKLDGINLAGIMLIHPYFWGKEPVGDETKDPDKRAKIERLWRLVSPTTSGADDPWINPFKDQSLASLASLVCSRVLVCVAEKDVFRHRGWYYCERLKKIGWKGEVEMMESKGEDHVFHLLEPTCDSAMAKLKKVAAFMNQGP</sequence>
<evidence type="ECO:0000256" key="1">
    <source>
        <dbReference type="ARBA" id="ARBA00010515"/>
    </source>
</evidence>
<feature type="domain" description="Alpha/beta hydrolase fold-3" evidence="3">
    <location>
        <begin position="83"/>
        <end position="304"/>
    </location>
</feature>
<dbReference type="Pfam" id="PF07859">
    <property type="entry name" value="Abhydrolase_3"/>
    <property type="match status" value="1"/>
</dbReference>
<dbReference type="PANTHER" id="PTHR23024">
    <property type="entry name" value="ARYLACETAMIDE DEACETYLASE"/>
    <property type="match status" value="1"/>
</dbReference>
<gene>
    <name evidence="5" type="primary">LOC107942661</name>
</gene>
<dbReference type="RefSeq" id="XP_016731855.1">
    <property type="nucleotide sequence ID" value="XM_016876366.2"/>
</dbReference>
<evidence type="ECO:0000259" key="3">
    <source>
        <dbReference type="Pfam" id="PF07859"/>
    </source>
</evidence>
<keyword evidence="4" id="KW-1185">Reference proteome</keyword>
<protein>
    <submittedName>
        <fullName evidence="5">Probable carboxylesterase 12</fullName>
    </submittedName>
</protein>
<evidence type="ECO:0000256" key="2">
    <source>
        <dbReference type="PROSITE-ProRule" id="PRU10038"/>
    </source>
</evidence>
<reference evidence="4" key="1">
    <citation type="journal article" date="2020" name="Nat. Genet.">
        <title>Genomic diversifications of five Gossypium allopolyploid species and their impact on cotton improvement.</title>
        <authorList>
            <person name="Chen Z.J."/>
            <person name="Sreedasyam A."/>
            <person name="Ando A."/>
            <person name="Song Q."/>
            <person name="De Santiago L.M."/>
            <person name="Hulse-Kemp A.M."/>
            <person name="Ding M."/>
            <person name="Ye W."/>
            <person name="Kirkbride R.C."/>
            <person name="Jenkins J."/>
            <person name="Plott C."/>
            <person name="Lovell J."/>
            <person name="Lin Y.M."/>
            <person name="Vaughn R."/>
            <person name="Liu B."/>
            <person name="Simpson S."/>
            <person name="Scheffler B.E."/>
            <person name="Wen L."/>
            <person name="Saski C.A."/>
            <person name="Grover C.E."/>
            <person name="Hu G."/>
            <person name="Conover J.L."/>
            <person name="Carlson J.W."/>
            <person name="Shu S."/>
            <person name="Boston L.B."/>
            <person name="Williams M."/>
            <person name="Peterson D.G."/>
            <person name="McGee K."/>
            <person name="Jones D.C."/>
            <person name="Wendel J.F."/>
            <person name="Stelly D.M."/>
            <person name="Grimwood J."/>
            <person name="Schmutz J."/>
        </authorList>
    </citation>
    <scope>NUCLEOTIDE SEQUENCE [LARGE SCALE GENOMIC DNA]</scope>
    <source>
        <strain evidence="4">cv. TM-1</strain>
    </source>
</reference>
<feature type="active site" evidence="2">
    <location>
        <position position="171"/>
    </location>
</feature>
<dbReference type="PANTHER" id="PTHR23024:SF467">
    <property type="entry name" value="CARBOXYLESTERASE 12-RELATED"/>
    <property type="match status" value="1"/>
</dbReference>
<organism evidence="4 5">
    <name type="scientific">Gossypium hirsutum</name>
    <name type="common">Upland cotton</name>
    <name type="synonym">Gossypium mexicanum</name>
    <dbReference type="NCBI Taxonomy" id="3635"/>
    <lineage>
        <taxon>Eukaryota</taxon>
        <taxon>Viridiplantae</taxon>
        <taxon>Streptophyta</taxon>
        <taxon>Embryophyta</taxon>
        <taxon>Tracheophyta</taxon>
        <taxon>Spermatophyta</taxon>
        <taxon>Magnoliopsida</taxon>
        <taxon>eudicotyledons</taxon>
        <taxon>Gunneridae</taxon>
        <taxon>Pentapetalae</taxon>
        <taxon>rosids</taxon>
        <taxon>malvids</taxon>
        <taxon>Malvales</taxon>
        <taxon>Malvaceae</taxon>
        <taxon>Malvoideae</taxon>
        <taxon>Gossypium</taxon>
    </lineage>
</organism>
<dbReference type="Proteomes" id="UP000818029">
    <property type="component" value="Chromosome A13"/>
</dbReference>
<comment type="similarity">
    <text evidence="1">Belongs to the 'GDXG' lipolytic enzyme family.</text>
</comment>
<evidence type="ECO:0000313" key="5">
    <source>
        <dbReference type="RefSeq" id="XP_016731855.1"/>
    </source>
</evidence>
<dbReference type="GO" id="GO:0016787">
    <property type="term" value="F:hydrolase activity"/>
    <property type="evidence" value="ECO:0007669"/>
    <property type="project" value="InterPro"/>
</dbReference>
<dbReference type="STRING" id="3635.A0A1U8MYI6"/>
<dbReference type="OrthoDB" id="408631at2759"/>
<reference evidence="5" key="2">
    <citation type="submission" date="2025-08" db="UniProtKB">
        <authorList>
            <consortium name="RefSeq"/>
        </authorList>
    </citation>
    <scope>IDENTIFICATION</scope>
</reference>
<dbReference type="Gene3D" id="3.40.50.1820">
    <property type="entry name" value="alpha/beta hydrolase"/>
    <property type="match status" value="1"/>
</dbReference>
<accession>A0A1U8MYI6</accession>
<proteinExistence type="inferred from homology"/>
<evidence type="ECO:0000313" key="4">
    <source>
        <dbReference type="Proteomes" id="UP000818029"/>
    </source>
</evidence>
<dbReference type="GeneID" id="107942661"/>
<dbReference type="InterPro" id="IPR013094">
    <property type="entry name" value="AB_hydrolase_3"/>
</dbReference>
<dbReference type="PROSITE" id="PS01174">
    <property type="entry name" value="LIPASE_GDXG_SER"/>
    <property type="match status" value="1"/>
</dbReference>
<dbReference type="InterPro" id="IPR029058">
    <property type="entry name" value="AB_hydrolase_fold"/>
</dbReference>